<comment type="caution">
    <text evidence="4">The sequence shown here is derived from an EMBL/GenBank/DDBJ whole genome shotgun (WGS) entry which is preliminary data.</text>
</comment>
<dbReference type="Pfam" id="PF00005">
    <property type="entry name" value="ABC_tran"/>
    <property type="match status" value="2"/>
</dbReference>
<dbReference type="InterPro" id="IPR027417">
    <property type="entry name" value="P-loop_NTPase"/>
</dbReference>
<dbReference type="InterPro" id="IPR003593">
    <property type="entry name" value="AAA+_ATPase"/>
</dbReference>
<dbReference type="PANTHER" id="PTHR43514:SF4">
    <property type="entry name" value="ABC TRANSPORTER I FAMILY MEMBER 10"/>
    <property type="match status" value="1"/>
</dbReference>
<feature type="domain" description="ABC transporter" evidence="3">
    <location>
        <begin position="9"/>
        <end position="282"/>
    </location>
</feature>
<name>A0AAV5QZZ6_PICKL</name>
<sequence length="539" mass="61111">MSKVTSALVQLSDAWFTRSGGSIFSTKSNYLKPTNNNNGDIRPVFSSSINYTLNSKSRVAVIGDYPKTDFLSVLTNKFISHPINSRTYPSSLNDPVFKTELLRFVNNGLWGHGAHDSTGGFTHLSSRYEFFKDYEIDEIVENFISNQSYNSNIEFNKDKINYLIKNLNLVGLQGQFLTTLSNGQFRRARIAKSLYSEPSLLCIDDPFLGLDPVATKTVDNILMKTSHDENIKTTIVIGLRNQDDIPEWIDEVVIVNETGIVKSGRRLDLLDDLNSLKRNFNEKHKILEDRISKNMGKIKKIEQNNLIDPTKSIVEMNNTTVSYENKPIIKDLTWNVKNGEKWHIRGRNGSGKTTLLSLITLDHPQSWNKSIKVFGIERSPGKVNYFDTNKFIGFTSPELHALYPKKHTVFQTISTGYIVGSYIPPTIEELGNEKVNRINQFLKLLEIDNLKGFKFGEIHVSKQKLVLLIRSIINNPKILILDEALSAMTDEDLIKGKCLIDQLNTTCLIIGHVENEIPKCNKYILVNDAKRGKYEIGDV</sequence>
<evidence type="ECO:0000256" key="2">
    <source>
        <dbReference type="ARBA" id="ARBA00022840"/>
    </source>
</evidence>
<keyword evidence="1" id="KW-0547">Nucleotide-binding</keyword>
<keyword evidence="2" id="KW-0067">ATP-binding</keyword>
<dbReference type="InterPro" id="IPR003439">
    <property type="entry name" value="ABC_transporter-like_ATP-bd"/>
</dbReference>
<dbReference type="InterPro" id="IPR050334">
    <property type="entry name" value="Molybdenum_import_ModC"/>
</dbReference>
<dbReference type="Proteomes" id="UP001378960">
    <property type="component" value="Unassembled WGS sequence"/>
</dbReference>
<dbReference type="SMART" id="SM00382">
    <property type="entry name" value="AAA"/>
    <property type="match status" value="1"/>
</dbReference>
<dbReference type="PROSITE" id="PS50893">
    <property type="entry name" value="ABC_TRANSPORTER_2"/>
    <property type="match status" value="2"/>
</dbReference>
<evidence type="ECO:0000256" key="1">
    <source>
        <dbReference type="ARBA" id="ARBA00022741"/>
    </source>
</evidence>
<feature type="domain" description="ABC transporter" evidence="3">
    <location>
        <begin position="314"/>
        <end position="539"/>
    </location>
</feature>
<proteinExistence type="predicted"/>
<dbReference type="GO" id="GO:0005524">
    <property type="term" value="F:ATP binding"/>
    <property type="evidence" value="ECO:0007669"/>
    <property type="project" value="UniProtKB-KW"/>
</dbReference>
<dbReference type="Gene3D" id="3.40.50.300">
    <property type="entry name" value="P-loop containing nucleotide triphosphate hydrolases"/>
    <property type="match status" value="2"/>
</dbReference>
<reference evidence="4 5" key="1">
    <citation type="journal article" date="2023" name="Elife">
        <title>Identification of key yeast species and microbe-microbe interactions impacting larval growth of Drosophila in the wild.</title>
        <authorList>
            <person name="Mure A."/>
            <person name="Sugiura Y."/>
            <person name="Maeda R."/>
            <person name="Honda K."/>
            <person name="Sakurai N."/>
            <person name="Takahashi Y."/>
            <person name="Watada M."/>
            <person name="Katoh T."/>
            <person name="Gotoh A."/>
            <person name="Gotoh Y."/>
            <person name="Taniguchi I."/>
            <person name="Nakamura K."/>
            <person name="Hayashi T."/>
            <person name="Katayama T."/>
            <person name="Uemura T."/>
            <person name="Hattori Y."/>
        </authorList>
    </citation>
    <scope>NUCLEOTIDE SEQUENCE [LARGE SCALE GENOMIC DNA]</scope>
    <source>
        <strain evidence="4 5">PK-24</strain>
    </source>
</reference>
<dbReference type="SUPFAM" id="SSF52540">
    <property type="entry name" value="P-loop containing nucleoside triphosphate hydrolases"/>
    <property type="match status" value="2"/>
</dbReference>
<evidence type="ECO:0000313" key="4">
    <source>
        <dbReference type="EMBL" id="GMM44755.1"/>
    </source>
</evidence>
<dbReference type="GO" id="GO:0016887">
    <property type="term" value="F:ATP hydrolysis activity"/>
    <property type="evidence" value="ECO:0007669"/>
    <property type="project" value="InterPro"/>
</dbReference>
<dbReference type="PANTHER" id="PTHR43514">
    <property type="entry name" value="ABC TRANSPORTER I FAMILY MEMBER 10"/>
    <property type="match status" value="1"/>
</dbReference>
<evidence type="ECO:0000259" key="3">
    <source>
        <dbReference type="PROSITE" id="PS50893"/>
    </source>
</evidence>
<evidence type="ECO:0000313" key="5">
    <source>
        <dbReference type="Proteomes" id="UP001378960"/>
    </source>
</evidence>
<accession>A0AAV5QZZ6</accession>
<keyword evidence="5" id="KW-1185">Reference proteome</keyword>
<gene>
    <name evidence="4" type="ORF">DAPK24_013300</name>
</gene>
<dbReference type="AlphaFoldDB" id="A0AAV5QZZ6"/>
<protein>
    <recommendedName>
        <fullName evidence="3">ABC transporter domain-containing protein</fullName>
    </recommendedName>
</protein>
<organism evidence="4 5">
    <name type="scientific">Pichia kluyveri</name>
    <name type="common">Yeast</name>
    <dbReference type="NCBI Taxonomy" id="36015"/>
    <lineage>
        <taxon>Eukaryota</taxon>
        <taxon>Fungi</taxon>
        <taxon>Dikarya</taxon>
        <taxon>Ascomycota</taxon>
        <taxon>Saccharomycotina</taxon>
        <taxon>Pichiomycetes</taxon>
        <taxon>Pichiales</taxon>
        <taxon>Pichiaceae</taxon>
        <taxon>Pichia</taxon>
    </lineage>
</organism>
<dbReference type="EMBL" id="BTGB01000001">
    <property type="protein sequence ID" value="GMM44755.1"/>
    <property type="molecule type" value="Genomic_DNA"/>
</dbReference>